<dbReference type="EMBL" id="BAAARV010000023">
    <property type="protein sequence ID" value="GAA2343792.1"/>
    <property type="molecule type" value="Genomic_DNA"/>
</dbReference>
<dbReference type="PANTHER" id="PTHR43433:SF5">
    <property type="entry name" value="AB HYDROLASE-1 DOMAIN-CONTAINING PROTEIN"/>
    <property type="match status" value="1"/>
</dbReference>
<proteinExistence type="predicted"/>
<dbReference type="PANTHER" id="PTHR43433">
    <property type="entry name" value="HYDROLASE, ALPHA/BETA FOLD FAMILY PROTEIN"/>
    <property type="match status" value="1"/>
</dbReference>
<dbReference type="SUPFAM" id="SSF53474">
    <property type="entry name" value="alpha/beta-Hydrolases"/>
    <property type="match status" value="1"/>
</dbReference>
<keyword evidence="2" id="KW-0378">Hydrolase</keyword>
<keyword evidence="3" id="KW-1185">Reference proteome</keyword>
<evidence type="ECO:0000259" key="1">
    <source>
        <dbReference type="Pfam" id="PF00561"/>
    </source>
</evidence>
<gene>
    <name evidence="2" type="ORF">GCM10010170_028980</name>
</gene>
<comment type="caution">
    <text evidence="2">The sequence shown here is derived from an EMBL/GenBank/DDBJ whole genome shotgun (WGS) entry which is preliminary data.</text>
</comment>
<dbReference type="Proteomes" id="UP001501444">
    <property type="component" value="Unassembled WGS sequence"/>
</dbReference>
<accession>A0ABP5T4L3</accession>
<dbReference type="GO" id="GO:0016787">
    <property type="term" value="F:hydrolase activity"/>
    <property type="evidence" value="ECO:0007669"/>
    <property type="project" value="UniProtKB-KW"/>
</dbReference>
<reference evidence="3" key="1">
    <citation type="journal article" date="2019" name="Int. J. Syst. Evol. Microbiol.">
        <title>The Global Catalogue of Microorganisms (GCM) 10K type strain sequencing project: providing services to taxonomists for standard genome sequencing and annotation.</title>
        <authorList>
            <consortium name="The Broad Institute Genomics Platform"/>
            <consortium name="The Broad Institute Genome Sequencing Center for Infectious Disease"/>
            <person name="Wu L."/>
            <person name="Ma J."/>
        </authorList>
    </citation>
    <scope>NUCLEOTIDE SEQUENCE [LARGE SCALE GENOMIC DNA]</scope>
    <source>
        <strain evidence="3">JCM 3272</strain>
    </source>
</reference>
<dbReference type="InterPro" id="IPR050471">
    <property type="entry name" value="AB_hydrolase"/>
</dbReference>
<feature type="domain" description="AB hydrolase-1" evidence="1">
    <location>
        <begin position="12"/>
        <end position="119"/>
    </location>
</feature>
<dbReference type="RefSeq" id="WP_344612868.1">
    <property type="nucleotide sequence ID" value="NZ_BAAARV010000023.1"/>
</dbReference>
<name>A0ABP5T4L3_9ACTN</name>
<evidence type="ECO:0000313" key="2">
    <source>
        <dbReference type="EMBL" id="GAA2343792.1"/>
    </source>
</evidence>
<dbReference type="Gene3D" id="3.40.50.1820">
    <property type="entry name" value="alpha/beta hydrolase"/>
    <property type="match status" value="1"/>
</dbReference>
<evidence type="ECO:0000313" key="3">
    <source>
        <dbReference type="Proteomes" id="UP001501444"/>
    </source>
</evidence>
<dbReference type="Pfam" id="PF00561">
    <property type="entry name" value="Abhydrolase_1"/>
    <property type="match status" value="1"/>
</dbReference>
<sequence length="256" mass="27167">MSLHVEVSGAGPALLLIPGGAGDAATYGRIVGPLARARTVIAYDRRGFSRSPIAAQERAAKYDHDVEDAARLIDEHAGGRADVFGSSSGAIVALGLAARHPGKVGRVIAHEPPLTAFVPDAVAFDDVVEAFEREGTEAAMRRFAGITGLAHREPPIDQLPPAVVEVIRRIGANLPFWIEWELRQYTRIRPDLGALPDGVVVAVGAGSGEQFPARAARGLARRLGREAVEMPGDHEGYVAVPDEFAARTEPLLRPAT</sequence>
<dbReference type="InterPro" id="IPR029058">
    <property type="entry name" value="AB_hydrolase_fold"/>
</dbReference>
<organism evidence="2 3">
    <name type="scientific">Dactylosporangium salmoneum</name>
    <dbReference type="NCBI Taxonomy" id="53361"/>
    <lineage>
        <taxon>Bacteria</taxon>
        <taxon>Bacillati</taxon>
        <taxon>Actinomycetota</taxon>
        <taxon>Actinomycetes</taxon>
        <taxon>Micromonosporales</taxon>
        <taxon>Micromonosporaceae</taxon>
        <taxon>Dactylosporangium</taxon>
    </lineage>
</organism>
<dbReference type="InterPro" id="IPR000073">
    <property type="entry name" value="AB_hydrolase_1"/>
</dbReference>
<protein>
    <submittedName>
        <fullName evidence="2">Alpha/beta hydrolase</fullName>
    </submittedName>
</protein>